<evidence type="ECO:0000259" key="1">
    <source>
        <dbReference type="Pfam" id="PF06230"/>
    </source>
</evidence>
<evidence type="ECO:0000313" key="4">
    <source>
        <dbReference type="Proteomes" id="UP000326837"/>
    </source>
</evidence>
<proteinExistence type="predicted"/>
<dbReference type="InterPro" id="IPR053174">
    <property type="entry name" value="LpxI"/>
</dbReference>
<evidence type="ECO:0000313" key="3">
    <source>
        <dbReference type="EMBL" id="BBO31534.1"/>
    </source>
</evidence>
<dbReference type="Pfam" id="PF17930">
    <property type="entry name" value="LpxI_N"/>
    <property type="match status" value="1"/>
</dbReference>
<dbReference type="PANTHER" id="PTHR39962:SF1">
    <property type="entry name" value="LPXI FAMILY PROTEIN"/>
    <property type="match status" value="1"/>
</dbReference>
<reference evidence="4" key="1">
    <citation type="submission" date="2019-10" db="EMBL/GenBank/DDBJ databases">
        <title>Lacipirellula parvula gen. nov., sp. nov., representing a lineage of planctomycetes widespread in freshwater anoxic habitats, and description of the family Lacipirellulaceae.</title>
        <authorList>
            <person name="Dedysh S.N."/>
            <person name="Kulichevskaya I.S."/>
            <person name="Beletsky A.V."/>
            <person name="Rakitin A.L."/>
            <person name="Mardanov A.V."/>
            <person name="Ivanova A.A."/>
            <person name="Saltykova V.X."/>
            <person name="Rijpstra W.I.C."/>
            <person name="Sinninghe Damste J.S."/>
            <person name="Ravin N.V."/>
        </authorList>
    </citation>
    <scope>NUCLEOTIDE SEQUENCE [LARGE SCALE GENOMIC DNA]</scope>
    <source>
        <strain evidence="4">PX69</strain>
    </source>
</reference>
<dbReference type="KEGG" id="lpav:PLANPX_1146"/>
<name>A0A5K7X4D1_9BACT</name>
<accession>A0A5K7X4D1</accession>
<dbReference type="Gene3D" id="3.40.140.80">
    <property type="match status" value="1"/>
</dbReference>
<keyword evidence="4" id="KW-1185">Reference proteome</keyword>
<dbReference type="InterPro" id="IPR010415">
    <property type="entry name" value="LpxI_C"/>
</dbReference>
<dbReference type="Pfam" id="PF06230">
    <property type="entry name" value="LpxI_C"/>
    <property type="match status" value="1"/>
</dbReference>
<dbReference type="InterPro" id="IPR043167">
    <property type="entry name" value="LpxI_C_sf"/>
</dbReference>
<feature type="domain" description="LpxI C-terminal" evidence="1">
    <location>
        <begin position="156"/>
        <end position="285"/>
    </location>
</feature>
<protein>
    <submittedName>
        <fullName evidence="3">UDP-2,3-diacylglucosamine pyrophosphatase</fullName>
    </submittedName>
</protein>
<dbReference type="Proteomes" id="UP000326837">
    <property type="component" value="Chromosome"/>
</dbReference>
<sequence length="297" mass="32194">MTQLAASPQPGETIGLLAGWGRYPIVVAEELRRQGYRIACTAIRDHADPDLRNLCDEFHWVGLGSIGGIIGRFKQHGCQRAVMAGKVHKVTFYSPGWWIRHRPDWTALQTFYRHFVTGTKDRKDDSLLLALIGAFAAQGITFEPATDFAPELLVATGQVAGRPLSVKQERDVQFGWDLAKQMGALDVGQTVCVKDQAVLAVEAIEGTDLCIRRAGDLCRTGGFTVVKVAKPQQDMRFDVPTVGVKTLESIAAAGGHVLAIEADSTILLDAAEFQAAAARLKISVVALHRQSAVEHAA</sequence>
<dbReference type="Gene3D" id="3.40.50.20">
    <property type="match status" value="1"/>
</dbReference>
<evidence type="ECO:0000259" key="2">
    <source>
        <dbReference type="Pfam" id="PF17930"/>
    </source>
</evidence>
<dbReference type="AlphaFoldDB" id="A0A5K7X4D1"/>
<dbReference type="RefSeq" id="WP_152097669.1">
    <property type="nucleotide sequence ID" value="NZ_AP021861.1"/>
</dbReference>
<gene>
    <name evidence="3" type="ORF">PLANPX_1146</name>
</gene>
<feature type="domain" description="LpxI N-terminal" evidence="2">
    <location>
        <begin position="14"/>
        <end position="152"/>
    </location>
</feature>
<organism evidence="3 4">
    <name type="scientific">Lacipirellula parvula</name>
    <dbReference type="NCBI Taxonomy" id="2650471"/>
    <lineage>
        <taxon>Bacteria</taxon>
        <taxon>Pseudomonadati</taxon>
        <taxon>Planctomycetota</taxon>
        <taxon>Planctomycetia</taxon>
        <taxon>Pirellulales</taxon>
        <taxon>Lacipirellulaceae</taxon>
        <taxon>Lacipirellula</taxon>
    </lineage>
</organism>
<dbReference type="InterPro" id="IPR041255">
    <property type="entry name" value="LpxI_N"/>
</dbReference>
<dbReference type="PANTHER" id="PTHR39962">
    <property type="entry name" value="BLL4848 PROTEIN"/>
    <property type="match status" value="1"/>
</dbReference>
<dbReference type="EMBL" id="AP021861">
    <property type="protein sequence ID" value="BBO31534.1"/>
    <property type="molecule type" value="Genomic_DNA"/>
</dbReference>